<protein>
    <submittedName>
        <fullName evidence="1">Uncharacterized protein</fullName>
    </submittedName>
</protein>
<proteinExistence type="predicted"/>
<sequence length="112" mass="12625">MFVSILSVPVMISPHRFDQRTSNRGIGSGRRSSVRYTPNSHFYPNGQKPSDAFIIDDAQYDYLPSHLKFLPHISFCTQFLPANLIYIVGTSGKMHIGLEKERFLTSTSIAGF</sequence>
<evidence type="ECO:0000313" key="1">
    <source>
        <dbReference type="EMBL" id="PPQ82468.1"/>
    </source>
</evidence>
<accession>A0A409WVC0</accession>
<keyword evidence="2" id="KW-1185">Reference proteome</keyword>
<gene>
    <name evidence="1" type="ORF">CVT25_007247</name>
</gene>
<name>A0A409WVC0_PSICY</name>
<dbReference type="Proteomes" id="UP000283269">
    <property type="component" value="Unassembled WGS sequence"/>
</dbReference>
<reference evidence="1 2" key="1">
    <citation type="journal article" date="2018" name="Evol. Lett.">
        <title>Horizontal gene cluster transfer increased hallucinogenic mushroom diversity.</title>
        <authorList>
            <person name="Reynolds H.T."/>
            <person name="Vijayakumar V."/>
            <person name="Gluck-Thaler E."/>
            <person name="Korotkin H.B."/>
            <person name="Matheny P.B."/>
            <person name="Slot J.C."/>
        </authorList>
    </citation>
    <scope>NUCLEOTIDE SEQUENCE [LARGE SCALE GENOMIC DNA]</scope>
    <source>
        <strain evidence="1 2">2631</strain>
    </source>
</reference>
<comment type="caution">
    <text evidence="1">The sequence shown here is derived from an EMBL/GenBank/DDBJ whole genome shotgun (WGS) entry which is preliminary data.</text>
</comment>
<evidence type="ECO:0000313" key="2">
    <source>
        <dbReference type="Proteomes" id="UP000283269"/>
    </source>
</evidence>
<dbReference type="EMBL" id="NHYD01003135">
    <property type="protein sequence ID" value="PPQ82468.1"/>
    <property type="molecule type" value="Genomic_DNA"/>
</dbReference>
<organism evidence="1 2">
    <name type="scientific">Psilocybe cyanescens</name>
    <dbReference type="NCBI Taxonomy" id="93625"/>
    <lineage>
        <taxon>Eukaryota</taxon>
        <taxon>Fungi</taxon>
        <taxon>Dikarya</taxon>
        <taxon>Basidiomycota</taxon>
        <taxon>Agaricomycotina</taxon>
        <taxon>Agaricomycetes</taxon>
        <taxon>Agaricomycetidae</taxon>
        <taxon>Agaricales</taxon>
        <taxon>Agaricineae</taxon>
        <taxon>Strophariaceae</taxon>
        <taxon>Psilocybe</taxon>
    </lineage>
</organism>
<dbReference type="AlphaFoldDB" id="A0A409WVC0"/>
<dbReference type="InParanoid" id="A0A409WVC0"/>